<evidence type="ECO:0000259" key="14">
    <source>
        <dbReference type="SMART" id="SM00481"/>
    </source>
</evidence>
<dbReference type="InterPro" id="IPR040982">
    <property type="entry name" value="DNA_pol3_finger"/>
</dbReference>
<dbReference type="GO" id="GO:0008408">
    <property type="term" value="F:3'-5' exonuclease activity"/>
    <property type="evidence" value="ECO:0007669"/>
    <property type="project" value="InterPro"/>
</dbReference>
<dbReference type="EMBL" id="ABIA03000002">
    <property type="protein sequence ID" value="EDQ34011.1"/>
    <property type="molecule type" value="Genomic_DNA"/>
</dbReference>
<dbReference type="Gene3D" id="1.10.10.1600">
    <property type="entry name" value="Bacterial DNA polymerase III alpha subunit, thumb domain"/>
    <property type="match status" value="1"/>
</dbReference>
<comment type="caution">
    <text evidence="15">The sequence shown here is derived from an EMBL/GenBank/DDBJ whole genome shotgun (WGS) entry which is preliminary data.</text>
</comment>
<dbReference type="Pfam" id="PF17657">
    <property type="entry name" value="DNA_pol3_finger"/>
    <property type="match status" value="1"/>
</dbReference>
<evidence type="ECO:0000256" key="7">
    <source>
        <dbReference type="ARBA" id="ARBA00022695"/>
    </source>
</evidence>
<feature type="region of interest" description="Disordered" evidence="13">
    <location>
        <begin position="1"/>
        <end position="34"/>
    </location>
</feature>
<comment type="subunit">
    <text evidence="11">DNA polymerase III contains a core (composed of alpha, epsilon and theta chains) that associates with a tau subunit. This core dimerizes to form the POLIII' complex. PolIII' associates with the gamma complex (composed of gamma, delta, delta', psi and chi chains) and with the beta chain to form the complete DNA polymerase III complex.</text>
</comment>
<keyword evidence="8" id="KW-0235">DNA replication</keyword>
<dbReference type="eggNOG" id="COG0587">
    <property type="taxonomic scope" value="Bacteria"/>
</dbReference>
<dbReference type="PANTHER" id="PTHR32294:SF0">
    <property type="entry name" value="DNA POLYMERASE III SUBUNIT ALPHA"/>
    <property type="match status" value="1"/>
</dbReference>
<accession>A9D516</accession>
<dbReference type="EC" id="2.7.7.7" evidence="3"/>
<feature type="compositionally biased region" description="Polar residues" evidence="13">
    <location>
        <begin position="18"/>
        <end position="28"/>
    </location>
</feature>
<evidence type="ECO:0000256" key="4">
    <source>
        <dbReference type="ARBA" id="ARBA00019114"/>
    </source>
</evidence>
<dbReference type="CDD" id="cd04485">
    <property type="entry name" value="DnaE_OBF"/>
    <property type="match status" value="1"/>
</dbReference>
<dbReference type="InterPro" id="IPR004013">
    <property type="entry name" value="PHP_dom"/>
</dbReference>
<sequence>MARESKSATMLANLASEPASQAKDQSASGEDGQAGSIGEWPGFVHLRVHSSYSLLEGALPIKTLIKRALADEQPALAITDTNNLFGALEFSIKAMEAGIQPLIGCQLDIDMEDGAASERRSHRDQLQRLPSIVLYASTATGYERLTALVSRAYLEGDSVERPHILMSWLEEGADGLIALTGSVKGPVDQCIRESHPDRAAERLNRLKTVFEDRVYIELQRQQGYDRAHESKMIALAYAADVPLVATNEAFFPTPDDFEAHDALMAVAANAVMSDDRRPRLSVDNCLKSRAEMTALFADVPEALRNTIEIAQRCSAIVETRPPILPRFTGGGEEDPDAALAAEAAELRRQSEEGLERRLERIGLAEGYTHDDYRERLKTELDIIENMKFPGYFLIVADFIKWAKDHDIPVGPGRGSGAGSLVAYALTITDVDPLRFSLLFERFLNPARVSMPDFDIDFCQDRREEVIRYVQKKYGREQVGQIITFGSLQARAALRDVGRVLEMPYGLVDRICKLVPNNPANPTPLNKAIEEEPRFAEEMEKEPAVERLLDIAQKLEGLYRHASTHAAGIVIGDRPLSQLVPMYRDPRSDMPVTQFNMKWVEQAGLVKFDFLGLKTLTVLKTAVGFIAKRGITIDLEGLPLDDQPTYEMLSRGETVGVFQVESAGMRKALIGMRPDRIEDIIALVALYRPGPMENIPVYNARKHGEEELASIHPKIDGLLAETQGVIVYQEQVMQIAQVLAGYSLGEADLLRRAMGKKIKEEMDKQRARFVEGAVERDVSKPQADMIFDLLAKFANYGFNKSHAAAYGIVSYQTAYLKAHYPVEFLAASMTLDMSNTDKLNDFRQDAKRLGIEVAPPSVQTSFRHFETGENRIYYALAAIKGVGDAAVEHIVEVRGDTEFASLEDFCVRIDPRQVNRRVLESLITAGALDCFGLDRAALVAGLDRILGFAQRAQENRISGQSDMFGAGASESAETIHLPDATPWLPAEKLHREYQALGFYLSAHPLDSYADLLNKMRVQNWADFQVSVKAGATAGRLAGTVTSKQERKTKTGNKMGIVAFSDSSGQYEAVLFSETWALHRDLLEPGKSIVITVLAEERPEGVGLRIQTAESLEDRAARGQTALRVFVRDAKPINSVSTHLKARGEGQVSFIMIKDGGCREIEVTLADRYKISPQMAAALKAAPGVLDVELV</sequence>
<evidence type="ECO:0000256" key="2">
    <source>
        <dbReference type="ARBA" id="ARBA00009496"/>
    </source>
</evidence>
<dbReference type="PANTHER" id="PTHR32294">
    <property type="entry name" value="DNA POLYMERASE III SUBUNIT ALPHA"/>
    <property type="match status" value="1"/>
</dbReference>
<dbReference type="RefSeq" id="WP_007197017.1">
    <property type="nucleotide sequence ID" value="NZ_CM002917.1"/>
</dbReference>
<dbReference type="SUPFAM" id="SSF89550">
    <property type="entry name" value="PHP domain-like"/>
    <property type="match status" value="1"/>
</dbReference>
<comment type="subcellular location">
    <subcellularLocation>
        <location evidence="1">Cytoplasm</location>
    </subcellularLocation>
</comment>
<dbReference type="InterPro" id="IPR003141">
    <property type="entry name" value="Pol/His_phosphatase_N"/>
</dbReference>
<dbReference type="InterPro" id="IPR049821">
    <property type="entry name" value="PolIIIA_DnaE1_PHP"/>
</dbReference>
<evidence type="ECO:0000256" key="12">
    <source>
        <dbReference type="ARBA" id="ARBA00049244"/>
    </source>
</evidence>
<name>A9D516_HOEPD</name>
<evidence type="ECO:0000313" key="15">
    <source>
        <dbReference type="EMBL" id="EDQ34011.1"/>
    </source>
</evidence>
<dbReference type="Pfam" id="PF14579">
    <property type="entry name" value="HHH_6"/>
    <property type="match status" value="1"/>
</dbReference>
<dbReference type="NCBIfam" id="NF004226">
    <property type="entry name" value="PRK05673.1"/>
    <property type="match status" value="1"/>
</dbReference>
<keyword evidence="6 15" id="KW-0808">Transferase</keyword>
<evidence type="ECO:0000256" key="5">
    <source>
        <dbReference type="ARBA" id="ARBA00022490"/>
    </source>
</evidence>
<dbReference type="NCBIfam" id="TIGR00594">
    <property type="entry name" value="polc"/>
    <property type="match status" value="1"/>
</dbReference>
<comment type="similarity">
    <text evidence="2">Belongs to the DNA polymerase type-C family. DnaE subfamily.</text>
</comment>
<keyword evidence="9 15" id="KW-0239">DNA-directed DNA polymerase</keyword>
<dbReference type="SMART" id="SM00481">
    <property type="entry name" value="POLIIIAc"/>
    <property type="match status" value="1"/>
</dbReference>
<evidence type="ECO:0000256" key="8">
    <source>
        <dbReference type="ARBA" id="ARBA00022705"/>
    </source>
</evidence>
<dbReference type="InterPro" id="IPR016195">
    <property type="entry name" value="Pol/histidinol_Pase-like"/>
</dbReference>
<proteinExistence type="inferred from homology"/>
<comment type="function">
    <text evidence="10">DNA polymerase III is a complex, multichain enzyme responsible for most of the replicative synthesis in bacteria. This DNA polymerase also exhibits 3' to 5' exonuclease activity. The alpha chain is the DNA polymerase.</text>
</comment>
<dbReference type="InterPro" id="IPR029460">
    <property type="entry name" value="DNAPol_HHH"/>
</dbReference>
<dbReference type="HOGENOM" id="CLU_001600_0_0_5"/>
<dbReference type="InterPro" id="IPR004805">
    <property type="entry name" value="DnaE2/DnaE/PolC"/>
</dbReference>
<reference evidence="15 16" key="2">
    <citation type="submission" date="2012-06" db="EMBL/GenBank/DDBJ databases">
        <authorList>
            <person name="Fiebig A."/>
        </authorList>
    </citation>
    <scope>NUCLEOTIDE SEQUENCE [LARGE SCALE GENOMIC DNA]</scope>
    <source>
        <strain evidence="15 16">DFL-43</strain>
    </source>
</reference>
<organism evidence="15 16">
    <name type="scientific">Hoeflea phototrophica (strain DSM 17068 / NCIMB 14078 / DFL-43)</name>
    <dbReference type="NCBI Taxonomy" id="411684"/>
    <lineage>
        <taxon>Bacteria</taxon>
        <taxon>Pseudomonadati</taxon>
        <taxon>Pseudomonadota</taxon>
        <taxon>Alphaproteobacteria</taxon>
        <taxon>Hyphomicrobiales</taxon>
        <taxon>Rhizobiaceae</taxon>
        <taxon>Hoeflea</taxon>
    </lineage>
</organism>
<dbReference type="STRING" id="411684.HPDFL43_06140"/>
<dbReference type="GO" id="GO:0003887">
    <property type="term" value="F:DNA-directed DNA polymerase activity"/>
    <property type="evidence" value="ECO:0007669"/>
    <property type="project" value="UniProtKB-KW"/>
</dbReference>
<evidence type="ECO:0000256" key="13">
    <source>
        <dbReference type="SAM" id="MobiDB-lite"/>
    </source>
</evidence>
<dbReference type="Gene3D" id="3.20.20.140">
    <property type="entry name" value="Metal-dependent hydrolases"/>
    <property type="match status" value="1"/>
</dbReference>
<dbReference type="InterPro" id="IPR041931">
    <property type="entry name" value="DNA_pol3_alpha_thumb_dom"/>
</dbReference>
<dbReference type="CDD" id="cd07433">
    <property type="entry name" value="PHP_PolIIIA_DnaE1"/>
    <property type="match status" value="1"/>
</dbReference>
<feature type="domain" description="Polymerase/histidinol phosphatase N-terminal" evidence="14">
    <location>
        <begin position="44"/>
        <end position="111"/>
    </location>
</feature>
<evidence type="ECO:0000256" key="9">
    <source>
        <dbReference type="ARBA" id="ARBA00022932"/>
    </source>
</evidence>
<keyword evidence="5" id="KW-0963">Cytoplasm</keyword>
<dbReference type="GO" id="GO:0005737">
    <property type="term" value="C:cytoplasm"/>
    <property type="evidence" value="ECO:0007669"/>
    <property type="project" value="UniProtKB-SubCell"/>
</dbReference>
<evidence type="ECO:0000256" key="11">
    <source>
        <dbReference type="ARBA" id="ARBA00026073"/>
    </source>
</evidence>
<evidence type="ECO:0000256" key="1">
    <source>
        <dbReference type="ARBA" id="ARBA00004496"/>
    </source>
</evidence>
<keyword evidence="7 15" id="KW-0548">Nucleotidyltransferase</keyword>
<evidence type="ECO:0000256" key="3">
    <source>
        <dbReference type="ARBA" id="ARBA00012417"/>
    </source>
</evidence>
<dbReference type="InterPro" id="IPR004365">
    <property type="entry name" value="NA-bd_OB_tRNA"/>
</dbReference>
<comment type="catalytic activity">
    <reaction evidence="12">
        <text>DNA(n) + a 2'-deoxyribonucleoside 5'-triphosphate = DNA(n+1) + diphosphate</text>
        <dbReference type="Rhea" id="RHEA:22508"/>
        <dbReference type="Rhea" id="RHEA-COMP:17339"/>
        <dbReference type="Rhea" id="RHEA-COMP:17340"/>
        <dbReference type="ChEBI" id="CHEBI:33019"/>
        <dbReference type="ChEBI" id="CHEBI:61560"/>
        <dbReference type="ChEBI" id="CHEBI:173112"/>
        <dbReference type="EC" id="2.7.7.7"/>
    </reaction>
</comment>
<dbReference type="Pfam" id="PF01336">
    <property type="entry name" value="tRNA_anti-codon"/>
    <property type="match status" value="1"/>
</dbReference>
<dbReference type="Proteomes" id="UP000004291">
    <property type="component" value="Chromosome"/>
</dbReference>
<dbReference type="AlphaFoldDB" id="A9D516"/>
<protein>
    <recommendedName>
        <fullName evidence="4">DNA polymerase III subunit alpha</fullName>
        <ecNumber evidence="3">2.7.7.7</ecNumber>
    </recommendedName>
</protein>
<dbReference type="Pfam" id="PF02811">
    <property type="entry name" value="PHP"/>
    <property type="match status" value="1"/>
</dbReference>
<dbReference type="InterPro" id="IPR011708">
    <property type="entry name" value="DNA_pol3_alpha_NTPase_dom"/>
</dbReference>
<dbReference type="Gene3D" id="1.10.150.870">
    <property type="match status" value="1"/>
</dbReference>
<dbReference type="GO" id="GO:0006260">
    <property type="term" value="P:DNA replication"/>
    <property type="evidence" value="ECO:0007669"/>
    <property type="project" value="UniProtKB-KW"/>
</dbReference>
<gene>
    <name evidence="15" type="ORF">HPDFL43_06140</name>
</gene>
<evidence type="ECO:0000256" key="6">
    <source>
        <dbReference type="ARBA" id="ARBA00022679"/>
    </source>
</evidence>
<evidence type="ECO:0000313" key="16">
    <source>
        <dbReference type="Proteomes" id="UP000004291"/>
    </source>
</evidence>
<evidence type="ECO:0000256" key="10">
    <source>
        <dbReference type="ARBA" id="ARBA00025611"/>
    </source>
</evidence>
<dbReference type="GO" id="GO:0003676">
    <property type="term" value="F:nucleic acid binding"/>
    <property type="evidence" value="ECO:0007669"/>
    <property type="project" value="InterPro"/>
</dbReference>
<keyword evidence="16" id="KW-1185">Reference proteome</keyword>
<dbReference type="Pfam" id="PF07733">
    <property type="entry name" value="DNA_pol3_alpha"/>
    <property type="match status" value="1"/>
</dbReference>
<reference evidence="15 16" key="1">
    <citation type="submission" date="2007-10" db="EMBL/GenBank/DDBJ databases">
        <authorList>
            <person name="Wagner-Dobler I."/>
            <person name="Ferriera S."/>
            <person name="Johnson J."/>
            <person name="Kravitz S."/>
            <person name="Beeson K."/>
            <person name="Sutton G."/>
            <person name="Rogers Y.-H."/>
            <person name="Friedman R."/>
            <person name="Frazier M."/>
            <person name="Venter J.C."/>
        </authorList>
    </citation>
    <scope>NUCLEOTIDE SEQUENCE [LARGE SCALE GENOMIC DNA]</scope>
    <source>
        <strain evidence="15 16">DFL-43</strain>
    </source>
</reference>